<feature type="region of interest" description="Disordered" evidence="1">
    <location>
        <begin position="351"/>
        <end position="370"/>
    </location>
</feature>
<dbReference type="InterPro" id="IPR013041">
    <property type="entry name" value="Clathrin_app_Ig-like_sf"/>
</dbReference>
<feature type="compositionally biased region" description="Basic and acidic residues" evidence="1">
    <location>
        <begin position="839"/>
        <end position="864"/>
    </location>
</feature>
<dbReference type="RefSeq" id="XP_004832926.1">
    <property type="nucleotide sequence ID" value="XM_004832869.1"/>
</dbReference>
<feature type="region of interest" description="Disordered" evidence="1">
    <location>
        <begin position="750"/>
        <end position="776"/>
    </location>
</feature>
<organism evidence="2 3">
    <name type="scientific">Theileria equi strain WA</name>
    <dbReference type="NCBI Taxonomy" id="1537102"/>
    <lineage>
        <taxon>Eukaryota</taxon>
        <taxon>Sar</taxon>
        <taxon>Alveolata</taxon>
        <taxon>Apicomplexa</taxon>
        <taxon>Aconoidasida</taxon>
        <taxon>Piroplasmida</taxon>
        <taxon>Theileriidae</taxon>
        <taxon>Theileria</taxon>
    </lineage>
</organism>
<feature type="compositionally biased region" description="Basic and acidic residues" evidence="1">
    <location>
        <begin position="750"/>
        <end position="764"/>
    </location>
</feature>
<dbReference type="OrthoDB" id="361724at2759"/>
<accession>L1LDW8</accession>
<sequence length="1148" mass="129859">MVWLFPFVCYTRSEIPPNLIEYSNGVIKSKFYGILKGSSLLTSHTACEEFVKKCGPSTVGTLLKLSESCLKDKEISPSNKLNIVQLVQVIAKSYDHNARLVSRSGILKVFYNLALLRNAKTLYYFKNGVDRDSVNTLAEYVINTIEELSTSNFYGVLVADKISPGVTALITKSKKIKEKLLKAGASFVMNSWDLPYHRNPSLKTLPGSNDLVHTKSLETKFKELQYSLSVIENEMTNIGFFDEVEIDEVKCTEFISSLSMYEHHNQMLIQECVDSEDLSNYEALMELDDYIKYLLTVSKNKISGEPMPARTFLSQAQSVLHSSRDTDLQCSAAVEEFTDDNNLSMEELGLSTGTNSNVQAPKSETVDLDDDDTMDYISKHTTYEPIKITPGYFSSMSFHSAKENSLQISSSTESLKVEQPLNLQGNEGVKDLSVYESAKEISAVDGDSRDNWASFSEDEDDVNLPPAEIGVIRAESIDIDKEETSTENIHIEDVNALISSLSDELEFSHVPISDPSSPNYEPTFNQPLDEDVETLCKDATSLKETLYHINHYLESKSSEDPFQKEAIMDDEEAFSRTVVNVHVSKFEKPVSAQNLDVYDSKGDDDAHMDFVEEVTSMEETLCIDPMATVCSIDVCDDTVQLKSADEEVQNIPEPSPSIFKVAHASDSFSDMENTEHNTKISGKLVDSFVDRNKYLYKDIKSDVFDEIEAPVGGTVHEQDVGGRDSHGIKNFDEELPQEQPVPEFSQFEHTKQVENSALHKDSTKEQNGTKSESIKRDEYMPMDFIDTTNVCNSATDLLHSISMHLDEPEPRKPHHGGRHPSRPTRIPTDGHSDTSSYMRHKDLERGSNKSKRSDRGVFAKDVSFDKSGPGFARDGNKGKHANSKTRQRTKEKQEYSNGSIIRACILYKKDIIYEDESIVVSFTSVSRYEPSHHLECVLSILNRGNRIIKHLQYNFMNFENFPLELLFLNNPKKVIEPGRVLESRFKVDCYGAYVGLPKVTILVIYDGVFDGKTVDLYLPLPITSFFTPNMDYRHLNSTEYYESANFKNIMQNKVYFKIKANIEYNEIIRIATLGGKFKILDSTRNDYGSVYLVSTYINRHTNSSFVEKFTVFCMIEKSMDMSFNLHVSSDSYRLSNSVATLYKYLFQH</sequence>
<protein>
    <submittedName>
        <fullName evidence="2">Uncharacterized protein</fullName>
    </submittedName>
</protein>
<feature type="compositionally biased region" description="Basic residues" evidence="1">
    <location>
        <begin position="878"/>
        <end position="887"/>
    </location>
</feature>
<dbReference type="Gene3D" id="2.60.40.1230">
    <property type="match status" value="1"/>
</dbReference>
<feature type="region of interest" description="Disordered" evidence="1">
    <location>
        <begin position="806"/>
        <end position="894"/>
    </location>
</feature>
<keyword evidence="3" id="KW-1185">Reference proteome</keyword>
<dbReference type="KEGG" id="beq:BEWA_035100"/>
<feature type="compositionally biased region" description="Basic residues" evidence="1">
    <location>
        <begin position="812"/>
        <end position="822"/>
    </location>
</feature>
<dbReference type="VEuPathDB" id="PiroplasmaDB:BEWA_035100"/>
<name>L1LDW8_THEEQ</name>
<dbReference type="EMBL" id="ACOU01000002">
    <property type="protein sequence ID" value="EKX73474.1"/>
    <property type="molecule type" value="Genomic_DNA"/>
</dbReference>
<proteinExistence type="predicted"/>
<evidence type="ECO:0000256" key="1">
    <source>
        <dbReference type="SAM" id="MobiDB-lite"/>
    </source>
</evidence>
<feature type="compositionally biased region" description="Polar residues" evidence="1">
    <location>
        <begin position="351"/>
        <end position="362"/>
    </location>
</feature>
<dbReference type="eggNOG" id="ENOG502TN5B">
    <property type="taxonomic scope" value="Eukaryota"/>
</dbReference>
<evidence type="ECO:0000313" key="3">
    <source>
        <dbReference type="Proteomes" id="UP000031512"/>
    </source>
</evidence>
<dbReference type="STRING" id="1537102.L1LDW8"/>
<reference evidence="2 3" key="1">
    <citation type="journal article" date="2012" name="BMC Genomics">
        <title>Comparative genomic analysis and phylogenetic position of Theileria equi.</title>
        <authorList>
            <person name="Kappmeyer L.S."/>
            <person name="Thiagarajan M."/>
            <person name="Herndon D.R."/>
            <person name="Ramsay J.D."/>
            <person name="Caler E."/>
            <person name="Djikeng A."/>
            <person name="Gillespie J.J."/>
            <person name="Lau A.O."/>
            <person name="Roalson E.H."/>
            <person name="Silva J.C."/>
            <person name="Silva M.G."/>
            <person name="Suarez C.E."/>
            <person name="Ueti M.W."/>
            <person name="Nene V.M."/>
            <person name="Mealey R.H."/>
            <person name="Knowles D.P."/>
            <person name="Brayton K.A."/>
        </authorList>
    </citation>
    <scope>NUCLEOTIDE SEQUENCE [LARGE SCALE GENOMIC DNA]</scope>
    <source>
        <strain evidence="2 3">WA</strain>
    </source>
</reference>
<comment type="caution">
    <text evidence="2">The sequence shown here is derived from an EMBL/GenBank/DDBJ whole genome shotgun (WGS) entry which is preliminary data.</text>
</comment>
<dbReference type="Proteomes" id="UP000031512">
    <property type="component" value="Unassembled WGS sequence"/>
</dbReference>
<dbReference type="AlphaFoldDB" id="L1LDW8"/>
<evidence type="ECO:0000313" key="2">
    <source>
        <dbReference type="EMBL" id="EKX73474.1"/>
    </source>
</evidence>
<dbReference type="GeneID" id="15807878"/>
<gene>
    <name evidence="2" type="ORF">BEWA_035100</name>
</gene>
<dbReference type="SUPFAM" id="SSF49348">
    <property type="entry name" value="Clathrin adaptor appendage domain"/>
    <property type="match status" value="1"/>
</dbReference>